<dbReference type="KEGG" id="pfp:PFL1_05239"/>
<keyword evidence="4 7" id="KW-1133">Transmembrane helix</keyword>
<keyword evidence="3" id="KW-0256">Endoplasmic reticulum</keyword>
<evidence type="ECO:0000256" key="1">
    <source>
        <dbReference type="ARBA" id="ARBA00004477"/>
    </source>
</evidence>
<dbReference type="HOGENOM" id="CLU_928115_0_0_1"/>
<dbReference type="AlphaFoldDB" id="A0A061H3D6"/>
<name>A0A061H3D6_9BASI</name>
<feature type="region of interest" description="Disordered" evidence="6">
    <location>
        <begin position="266"/>
        <end position="303"/>
    </location>
</feature>
<feature type="transmembrane region" description="Helical" evidence="7">
    <location>
        <begin position="203"/>
        <end position="222"/>
    </location>
</feature>
<dbReference type="OrthoDB" id="19981at2759"/>
<gene>
    <name evidence="8" type="ORF">PFL1_05239</name>
</gene>
<proteinExistence type="predicted"/>
<dbReference type="RefSeq" id="XP_007880958.1">
    <property type="nucleotide sequence ID" value="XM_007882767.1"/>
</dbReference>
<dbReference type="EMBL" id="KE361640">
    <property type="protein sequence ID" value="EPQ27317.1"/>
    <property type="molecule type" value="Genomic_DNA"/>
</dbReference>
<evidence type="ECO:0000256" key="7">
    <source>
        <dbReference type="SAM" id="Phobius"/>
    </source>
</evidence>
<accession>A0A061H3D6</accession>
<evidence type="ECO:0000256" key="2">
    <source>
        <dbReference type="ARBA" id="ARBA00022692"/>
    </source>
</evidence>
<dbReference type="GO" id="GO:0070072">
    <property type="term" value="P:vacuolar proton-transporting V-type ATPase complex assembly"/>
    <property type="evidence" value="ECO:0007669"/>
    <property type="project" value="InterPro"/>
</dbReference>
<comment type="subcellular location">
    <subcellularLocation>
        <location evidence="1">Endoplasmic reticulum membrane</location>
        <topology evidence="1">Multi-pass membrane protein</topology>
    </subcellularLocation>
</comment>
<reference evidence="8 9" key="1">
    <citation type="journal article" date="2013" name="Plant Cell">
        <title>The transition from a phytopathogenic smut ancestor to an anamorphic biocontrol agent deciphered by comparative whole-genome analysis.</title>
        <authorList>
            <person name="Lefebvre F."/>
            <person name="Joly D.L."/>
            <person name="Labbe C."/>
            <person name="Teichmann B."/>
            <person name="Linning R."/>
            <person name="Belzile F."/>
            <person name="Bakkeren G."/>
            <person name="Belanger R.R."/>
        </authorList>
    </citation>
    <scope>NUCLEOTIDE SEQUENCE [LARGE SCALE GENOMIC DNA]</scope>
    <source>
        <strain evidence="8 9">PF-1</strain>
    </source>
</reference>
<evidence type="ECO:0000256" key="4">
    <source>
        <dbReference type="ARBA" id="ARBA00022989"/>
    </source>
</evidence>
<dbReference type="Pfam" id="PF11712">
    <property type="entry name" value="Vma12"/>
    <property type="match status" value="1"/>
</dbReference>
<evidence type="ECO:0000256" key="6">
    <source>
        <dbReference type="SAM" id="MobiDB-lite"/>
    </source>
</evidence>
<dbReference type="eggNOG" id="ENOG502SD8D">
    <property type="taxonomic scope" value="Eukaryota"/>
</dbReference>
<keyword evidence="5 7" id="KW-0472">Membrane</keyword>
<evidence type="ECO:0000313" key="8">
    <source>
        <dbReference type="EMBL" id="EPQ27317.1"/>
    </source>
</evidence>
<sequence length="303" mass="32406">MPTLLLSPSTTARLDGIRKDERIPVSIREAISSLPRSFSAAASSDAVKMDGSSPAVPCAEETKVTETGRLAIPHRVLVDLACWARTNMSDEGRGQAHGWTLWDLVAGSEVYVEPKKVAERSKELEASLLAIRKAQDEAMYHQLTTSLPFTRSGIPASFRSIAGVDPSAPLAARISAGLAPPSTATQEHQDAEAWREVRSILSVLLNVLLSIAAVVAAVWYGLGTSTPVPFRVLVSLLAAIVTALAETALYARYGDYVSKSRSVKERRLKGSDAVVPAPPPPGTERGPQATSDQPPLDQPFSFK</sequence>
<feature type="transmembrane region" description="Helical" evidence="7">
    <location>
        <begin position="228"/>
        <end position="251"/>
    </location>
</feature>
<dbReference type="GeneID" id="19319335"/>
<keyword evidence="2 7" id="KW-0812">Transmembrane</keyword>
<evidence type="ECO:0000313" key="9">
    <source>
        <dbReference type="Proteomes" id="UP000053664"/>
    </source>
</evidence>
<organism evidence="8 9">
    <name type="scientific">Pseudozyma flocculosa PF-1</name>
    <dbReference type="NCBI Taxonomy" id="1277687"/>
    <lineage>
        <taxon>Eukaryota</taxon>
        <taxon>Fungi</taxon>
        <taxon>Dikarya</taxon>
        <taxon>Basidiomycota</taxon>
        <taxon>Ustilaginomycotina</taxon>
        <taxon>Ustilaginomycetes</taxon>
        <taxon>Ustilaginales</taxon>
        <taxon>Ustilaginaceae</taxon>
        <taxon>Pseudozyma</taxon>
    </lineage>
</organism>
<evidence type="ECO:0000256" key="5">
    <source>
        <dbReference type="ARBA" id="ARBA00023136"/>
    </source>
</evidence>
<dbReference type="InterPro" id="IPR021013">
    <property type="entry name" value="ATPase_Vma12"/>
</dbReference>
<protein>
    <submittedName>
        <fullName evidence="8">Uncharacterized protein</fullName>
    </submittedName>
</protein>
<dbReference type="Proteomes" id="UP000053664">
    <property type="component" value="Unassembled WGS sequence"/>
</dbReference>
<evidence type="ECO:0000256" key="3">
    <source>
        <dbReference type="ARBA" id="ARBA00022824"/>
    </source>
</evidence>
<dbReference type="GO" id="GO:0005789">
    <property type="term" value="C:endoplasmic reticulum membrane"/>
    <property type="evidence" value="ECO:0007669"/>
    <property type="project" value="UniProtKB-SubCell"/>
</dbReference>
<dbReference type="PANTHER" id="PTHR31394:SF1">
    <property type="entry name" value="TRANSMEMBRANE PROTEIN 199"/>
    <property type="match status" value="1"/>
</dbReference>
<dbReference type="PANTHER" id="PTHR31394">
    <property type="entry name" value="TRANSMEMBRANE PROTEIN 199"/>
    <property type="match status" value="1"/>
</dbReference>